<dbReference type="eggNOG" id="ENOG502TFHM">
    <property type="taxonomic scope" value="Eukaryota"/>
</dbReference>
<evidence type="ECO:0000313" key="2">
    <source>
        <dbReference type="EMBL" id="CAA16358.2"/>
    </source>
</evidence>
<feature type="transmembrane region" description="Helical" evidence="1">
    <location>
        <begin position="155"/>
        <end position="175"/>
    </location>
</feature>
<keyword evidence="2" id="KW-0675">Receptor</keyword>
<dbReference type="WormBase" id="Y45F10B.6">
    <property type="protein sequence ID" value="CE34613"/>
    <property type="gene ID" value="WBGene00005674"/>
    <property type="gene designation" value="sru-11"/>
</dbReference>
<dbReference type="AlphaFoldDB" id="O62472"/>
<dbReference type="AGR" id="WB:WBGene00005674"/>
<dbReference type="PhylomeDB" id="O62472"/>
<dbReference type="Proteomes" id="UP000001940">
    <property type="component" value="Chromosome IV"/>
</dbReference>
<protein>
    <submittedName>
        <fullName evidence="2">Serpentine Receptor, class U</fullName>
    </submittedName>
</protein>
<dbReference type="SUPFAM" id="SSF81321">
    <property type="entry name" value="Family A G protein-coupled receptor-like"/>
    <property type="match status" value="1"/>
</dbReference>
<dbReference type="KEGG" id="cel:CELE_Y45F10B.6"/>
<dbReference type="UCSC" id="Y45F10B.6">
    <property type="organism name" value="c. elegans"/>
</dbReference>
<feature type="transmembrane region" description="Helical" evidence="1">
    <location>
        <begin position="203"/>
        <end position="225"/>
    </location>
</feature>
<evidence type="ECO:0000256" key="1">
    <source>
        <dbReference type="SAM" id="Phobius"/>
    </source>
</evidence>
<feature type="transmembrane region" description="Helical" evidence="1">
    <location>
        <begin position="23"/>
        <end position="45"/>
    </location>
</feature>
<keyword evidence="1" id="KW-0472">Membrane</keyword>
<dbReference type="HOGENOM" id="CLU_049496_0_0_1"/>
<dbReference type="PANTHER" id="PTHR46045">
    <property type="entry name" value="SERPENTINE RECEPTOR, CLASS U-RELATED"/>
    <property type="match status" value="1"/>
</dbReference>
<dbReference type="FunCoup" id="O62472">
    <property type="interactions" value="3"/>
</dbReference>
<dbReference type="GeneID" id="189917"/>
<feature type="transmembrane region" description="Helical" evidence="1">
    <location>
        <begin position="246"/>
        <end position="272"/>
    </location>
</feature>
<feature type="transmembrane region" description="Helical" evidence="1">
    <location>
        <begin position="66"/>
        <end position="84"/>
    </location>
</feature>
<dbReference type="Bgee" id="WBGene00005674">
    <property type="expression patterns" value="Expressed in multicellular organism and 1 other cell type or tissue"/>
</dbReference>
<sequence>MEDMNNVSIQGDQRYINYKFDLFTVPVLVATFPIIYLVPTVFIIFKVFKVFWGSLFEKRMESLNPHVFLVIVVSQLTSILYMISDYLTIRIPFTGAITSWCAIQQPNHFLKILFFLSIYFTFTSWLFPSLLSTLRVISIYFPQRQKSLSARISKYAIPFIYVYPFIFSFSLAPALGFCRQLLGPYQFGAIYIWFSGNWMEIKIVVGFVLNMIFWLILCTLLNLFLYRKLKKMSNHGKSATLQRAEYSLTLTTFSMLLSYITNLACALMFIIFPSMLVYFIALRPFGNDCETVFVPWVFYLTHPIFKKKQKIGWSGTFNLRTRII</sequence>
<dbReference type="CTD" id="189917"/>
<keyword evidence="1" id="KW-0812">Transmembrane</keyword>
<evidence type="ECO:0000313" key="4">
    <source>
        <dbReference type="WormBase" id="Y45F10B.6"/>
    </source>
</evidence>
<proteinExistence type="predicted"/>
<reference evidence="2 3" key="1">
    <citation type="journal article" date="1998" name="Science">
        <title>Genome sequence of the nematode C. elegans: a platform for investigating biology.</title>
        <authorList>
            <consortium name="The C. elegans sequencing consortium"/>
            <person name="Sulson J.E."/>
            <person name="Waterston R."/>
        </authorList>
    </citation>
    <scope>NUCLEOTIDE SEQUENCE [LARGE SCALE GENOMIC DNA]</scope>
    <source>
        <strain evidence="2 3">Bristol N2</strain>
    </source>
</reference>
<dbReference type="OrthoDB" id="5841283at2759"/>
<keyword evidence="3" id="KW-1185">Reference proteome</keyword>
<evidence type="ECO:0000313" key="3">
    <source>
        <dbReference type="Proteomes" id="UP000001940"/>
    </source>
</evidence>
<organism evidence="2 3">
    <name type="scientific">Caenorhabditis elegans</name>
    <dbReference type="NCBI Taxonomy" id="6239"/>
    <lineage>
        <taxon>Eukaryota</taxon>
        <taxon>Metazoa</taxon>
        <taxon>Ecdysozoa</taxon>
        <taxon>Nematoda</taxon>
        <taxon>Chromadorea</taxon>
        <taxon>Rhabditida</taxon>
        <taxon>Rhabditina</taxon>
        <taxon>Rhabditomorpha</taxon>
        <taxon>Rhabditoidea</taxon>
        <taxon>Rhabditidae</taxon>
        <taxon>Peloderinae</taxon>
        <taxon>Caenorhabditis</taxon>
    </lineage>
</organism>
<name>O62472_CAEEL</name>
<dbReference type="PIR" id="T26920">
    <property type="entry name" value="T26920"/>
</dbReference>
<dbReference type="SMR" id="O62472"/>
<dbReference type="InterPro" id="IPR003839">
    <property type="entry name" value="7TM_GPCR_serpentine_rcpt_Sru"/>
</dbReference>
<dbReference type="PaxDb" id="6239-Y45F10B.6"/>
<dbReference type="PANTHER" id="PTHR46045:SF3">
    <property type="entry name" value="SERPENTINE RECEPTOR, CLASS U"/>
    <property type="match status" value="1"/>
</dbReference>
<dbReference type="Pfam" id="PF10322">
    <property type="entry name" value="7TM_GPCR_Sru"/>
    <property type="match status" value="1"/>
</dbReference>
<feature type="transmembrane region" description="Helical" evidence="1">
    <location>
        <begin position="112"/>
        <end position="134"/>
    </location>
</feature>
<gene>
    <name evidence="2 4" type="primary">sru-11</name>
    <name evidence="2" type="ORF">CELE_Y45F10B.6</name>
    <name evidence="4" type="ORF">Y45F10B.6</name>
</gene>
<dbReference type="InParanoid" id="O62472"/>
<dbReference type="Gene3D" id="1.20.1070.10">
    <property type="entry name" value="Rhodopsin 7-helix transmembrane proteins"/>
    <property type="match status" value="1"/>
</dbReference>
<dbReference type="RefSeq" id="NP_502618.2">
    <property type="nucleotide sequence ID" value="NM_070217.2"/>
</dbReference>
<keyword evidence="1" id="KW-1133">Transmembrane helix</keyword>
<dbReference type="EMBL" id="BX284604">
    <property type="protein sequence ID" value="CAA16358.2"/>
    <property type="molecule type" value="Genomic_DNA"/>
</dbReference>
<accession>O62472</accession>